<evidence type="ECO:0000259" key="3">
    <source>
        <dbReference type="Pfam" id="PF08541"/>
    </source>
</evidence>
<dbReference type="GO" id="GO:0006633">
    <property type="term" value="P:fatty acid biosynthetic process"/>
    <property type="evidence" value="ECO:0007669"/>
    <property type="project" value="InterPro"/>
</dbReference>
<dbReference type="InterPro" id="IPR016039">
    <property type="entry name" value="Thiolase-like"/>
</dbReference>
<dbReference type="GO" id="GO:0004315">
    <property type="term" value="F:3-oxoacyl-[acyl-carrier-protein] synthase activity"/>
    <property type="evidence" value="ECO:0007669"/>
    <property type="project" value="InterPro"/>
</dbReference>
<organism evidence="5 6">
    <name type="scientific">Ruminiclostridium sufflavum DSM 19573</name>
    <dbReference type="NCBI Taxonomy" id="1121337"/>
    <lineage>
        <taxon>Bacteria</taxon>
        <taxon>Bacillati</taxon>
        <taxon>Bacillota</taxon>
        <taxon>Clostridia</taxon>
        <taxon>Eubacteriales</taxon>
        <taxon>Oscillospiraceae</taxon>
        <taxon>Ruminiclostridium</taxon>
    </lineage>
</organism>
<name>A0A318XGF5_9FIRM</name>
<dbReference type="Pfam" id="PF08541">
    <property type="entry name" value="ACP_syn_III_C"/>
    <property type="match status" value="1"/>
</dbReference>
<reference evidence="5 6" key="1">
    <citation type="submission" date="2018-06" db="EMBL/GenBank/DDBJ databases">
        <title>Genomic Encyclopedia of Type Strains, Phase I: the one thousand microbial genomes (KMG-I) project.</title>
        <authorList>
            <person name="Kyrpides N."/>
        </authorList>
    </citation>
    <scope>NUCLEOTIDE SEQUENCE [LARGE SCALE GENOMIC DNA]</scope>
    <source>
        <strain evidence="5 6">DSM 19573</strain>
    </source>
</reference>
<accession>A0A318XGF5</accession>
<dbReference type="EMBL" id="QKMR01000027">
    <property type="protein sequence ID" value="PYG84951.1"/>
    <property type="molecule type" value="Genomic_DNA"/>
</dbReference>
<dbReference type="Pfam" id="PF08545">
    <property type="entry name" value="ACP_syn_III"/>
    <property type="match status" value="1"/>
</dbReference>
<dbReference type="PANTHER" id="PTHR34069">
    <property type="entry name" value="3-OXOACYL-[ACYL-CARRIER-PROTEIN] SYNTHASE 3"/>
    <property type="match status" value="1"/>
</dbReference>
<evidence type="ECO:0000259" key="4">
    <source>
        <dbReference type="Pfam" id="PF08545"/>
    </source>
</evidence>
<sequence length="331" mass="37525">MKITGIEVVKGKNKIPIEHFIEHFKKQGKDVEILLKYVFGRDSICIANEDETSFTMALEACQKVLASTNTSMNEIDLFIFSGFMPEYTMPQVSLMLHDELNGKKDCLCFDMNANCIGMISALELIDGYFAGRSHMKKALLVGCDDIRFLEDENNALAYGVYGNVTCAAVIERSTDVSYIIDRKYTVTHLAEKNIEKNSVLYPEAGFSKVLDPKSPVTAKFKWKQFESDELYADGRVSINEVIEKNDIKVEDISLFCLSQLSLKYVNMFREYFDIDEMKCPYVARSCGYSGTTSPFLVLYEAIQKAQIKRGDLVVMWTLGMGSDDICTLFKY</sequence>
<evidence type="ECO:0000256" key="2">
    <source>
        <dbReference type="ARBA" id="ARBA00023315"/>
    </source>
</evidence>
<dbReference type="Gene3D" id="3.40.47.10">
    <property type="match status" value="2"/>
</dbReference>
<proteinExistence type="predicted"/>
<dbReference type="RefSeq" id="WP_110463367.1">
    <property type="nucleotide sequence ID" value="NZ_QKMR01000027.1"/>
</dbReference>
<dbReference type="SUPFAM" id="SSF53901">
    <property type="entry name" value="Thiolase-like"/>
    <property type="match status" value="2"/>
</dbReference>
<keyword evidence="6" id="KW-1185">Reference proteome</keyword>
<protein>
    <submittedName>
        <fullName evidence="5">3-oxoacyl-[acyl-carrier-protein] synthase-3</fullName>
    </submittedName>
</protein>
<evidence type="ECO:0000313" key="5">
    <source>
        <dbReference type="EMBL" id="PYG84951.1"/>
    </source>
</evidence>
<feature type="domain" description="Beta-ketoacyl-[acyl-carrier-protein] synthase III C-terminal" evidence="3">
    <location>
        <begin position="243"/>
        <end position="328"/>
    </location>
</feature>
<dbReference type="OrthoDB" id="1704808at2"/>
<dbReference type="PANTHER" id="PTHR34069:SF2">
    <property type="entry name" value="BETA-KETOACYL-[ACYL-CARRIER-PROTEIN] SYNTHASE III"/>
    <property type="match status" value="1"/>
</dbReference>
<dbReference type="Proteomes" id="UP000248132">
    <property type="component" value="Unassembled WGS sequence"/>
</dbReference>
<dbReference type="InterPro" id="IPR013751">
    <property type="entry name" value="ACP_syn_III_N"/>
</dbReference>
<gene>
    <name evidence="5" type="ORF">LY28_03409</name>
</gene>
<dbReference type="InterPro" id="IPR013747">
    <property type="entry name" value="ACP_syn_III_C"/>
</dbReference>
<keyword evidence="1" id="KW-0808">Transferase</keyword>
<evidence type="ECO:0000313" key="6">
    <source>
        <dbReference type="Proteomes" id="UP000248132"/>
    </source>
</evidence>
<dbReference type="GO" id="GO:0044550">
    <property type="term" value="P:secondary metabolite biosynthetic process"/>
    <property type="evidence" value="ECO:0007669"/>
    <property type="project" value="TreeGrafter"/>
</dbReference>
<evidence type="ECO:0000256" key="1">
    <source>
        <dbReference type="ARBA" id="ARBA00022679"/>
    </source>
</evidence>
<keyword evidence="2" id="KW-0012">Acyltransferase</keyword>
<dbReference type="AlphaFoldDB" id="A0A318XGF5"/>
<feature type="domain" description="Beta-ketoacyl-[acyl-carrier-protein] synthase III N-terminal" evidence="4">
    <location>
        <begin position="109"/>
        <end position="177"/>
    </location>
</feature>
<comment type="caution">
    <text evidence="5">The sequence shown here is derived from an EMBL/GenBank/DDBJ whole genome shotgun (WGS) entry which is preliminary data.</text>
</comment>